<dbReference type="Pfam" id="PF01546">
    <property type="entry name" value="Peptidase_M20"/>
    <property type="match status" value="1"/>
</dbReference>
<dbReference type="InterPro" id="IPR010158">
    <property type="entry name" value="Amidase_Cbmase"/>
</dbReference>
<evidence type="ECO:0000256" key="1">
    <source>
        <dbReference type="ARBA" id="ARBA00006153"/>
    </source>
</evidence>
<dbReference type="PIRSF" id="PIRSF001235">
    <property type="entry name" value="Amidase_carbamoylase"/>
    <property type="match status" value="1"/>
</dbReference>
<dbReference type="GO" id="GO:0016813">
    <property type="term" value="F:hydrolase activity, acting on carbon-nitrogen (but not peptide) bonds, in linear amidines"/>
    <property type="evidence" value="ECO:0007669"/>
    <property type="project" value="InterPro"/>
</dbReference>
<dbReference type="Proteomes" id="UP000502248">
    <property type="component" value="Chromosome"/>
</dbReference>
<feature type="binding site" evidence="4">
    <location>
        <position position="289"/>
    </location>
    <ligand>
        <name>allantoate</name>
        <dbReference type="ChEBI" id="CHEBI:17536"/>
    </ligand>
</feature>
<dbReference type="InterPro" id="IPR002933">
    <property type="entry name" value="Peptidase_M20"/>
</dbReference>
<dbReference type="NCBIfam" id="NF006771">
    <property type="entry name" value="PRK09290.1-5"/>
    <property type="match status" value="1"/>
</dbReference>
<feature type="binding site" evidence="3">
    <location>
        <position position="106"/>
    </location>
    <ligand>
        <name>Zn(2+)</name>
        <dbReference type="ChEBI" id="CHEBI:29105"/>
        <label>1</label>
    </ligand>
</feature>
<dbReference type="SUPFAM" id="SSF53187">
    <property type="entry name" value="Zn-dependent exopeptidases"/>
    <property type="match status" value="1"/>
</dbReference>
<dbReference type="GO" id="GO:0046872">
    <property type="term" value="F:metal ion binding"/>
    <property type="evidence" value="ECO:0007669"/>
    <property type="project" value="UniProtKB-KW"/>
</dbReference>
<feature type="binding site" evidence="3">
    <location>
        <position position="396"/>
    </location>
    <ligand>
        <name>Zn(2+)</name>
        <dbReference type="ChEBI" id="CHEBI:29105"/>
        <label>2</label>
    </ligand>
</feature>
<keyword evidence="3" id="KW-0479">Metal-binding</keyword>
<dbReference type="PROSITE" id="PS00758">
    <property type="entry name" value="ARGE_DAPE_CPG2_1"/>
    <property type="match status" value="1"/>
</dbReference>
<dbReference type="EMBL" id="CP051680">
    <property type="protein sequence ID" value="QJD88314.1"/>
    <property type="molecule type" value="Genomic_DNA"/>
</dbReference>
<evidence type="ECO:0000256" key="4">
    <source>
        <dbReference type="PIRSR" id="PIRSR001235-2"/>
    </source>
</evidence>
<accession>A0A7Z2VSE1</accession>
<feature type="binding site" evidence="3">
    <location>
        <position position="95"/>
    </location>
    <ligand>
        <name>Zn(2+)</name>
        <dbReference type="ChEBI" id="CHEBI:29105"/>
        <label>1</label>
    </ligand>
</feature>
<dbReference type="CDD" id="cd03884">
    <property type="entry name" value="M20_bAS"/>
    <property type="match status" value="1"/>
</dbReference>
<dbReference type="InterPro" id="IPR036264">
    <property type="entry name" value="Bact_exopeptidase_dim_dom"/>
</dbReference>
<dbReference type="SUPFAM" id="SSF55031">
    <property type="entry name" value="Bacterial exopeptidase dimerisation domain"/>
    <property type="match status" value="1"/>
</dbReference>
<feature type="binding site" evidence="3">
    <location>
        <position position="106"/>
    </location>
    <ligand>
        <name>Zn(2+)</name>
        <dbReference type="ChEBI" id="CHEBI:29105"/>
        <label>2</label>
    </ligand>
</feature>
<dbReference type="PANTHER" id="PTHR32494">
    <property type="entry name" value="ALLANTOATE DEIMINASE-RELATED"/>
    <property type="match status" value="1"/>
</dbReference>
<feature type="binding site" evidence="3">
    <location>
        <position position="141"/>
    </location>
    <ligand>
        <name>Zn(2+)</name>
        <dbReference type="ChEBI" id="CHEBI:29105"/>
        <label>2</label>
    </ligand>
</feature>
<feature type="binding site" evidence="4">
    <location>
        <position position="229"/>
    </location>
    <ligand>
        <name>allantoate</name>
        <dbReference type="ChEBI" id="CHEBI:17536"/>
    </ligand>
</feature>
<proteinExistence type="inferred from homology"/>
<dbReference type="Gene3D" id="3.30.70.360">
    <property type="match status" value="1"/>
</dbReference>
<dbReference type="PANTHER" id="PTHR32494:SF5">
    <property type="entry name" value="ALLANTOATE AMIDOHYDROLASE"/>
    <property type="match status" value="1"/>
</dbReference>
<dbReference type="Pfam" id="PF07687">
    <property type="entry name" value="M20_dimer"/>
    <property type="match status" value="1"/>
</dbReference>
<protein>
    <submittedName>
        <fullName evidence="6">Zn-dependent hydrolase</fullName>
    </submittedName>
</protein>
<dbReference type="InterPro" id="IPR001261">
    <property type="entry name" value="ArgE/DapE_CS"/>
</dbReference>
<organism evidence="6 7">
    <name type="scientific">Cohnella herbarum</name>
    <dbReference type="NCBI Taxonomy" id="2728023"/>
    <lineage>
        <taxon>Bacteria</taxon>
        <taxon>Bacillati</taxon>
        <taxon>Bacillota</taxon>
        <taxon>Bacilli</taxon>
        <taxon>Bacillales</taxon>
        <taxon>Paenibacillaceae</taxon>
        <taxon>Cohnella</taxon>
    </lineage>
</organism>
<evidence type="ECO:0000256" key="3">
    <source>
        <dbReference type="PIRSR" id="PIRSR001235-1"/>
    </source>
</evidence>
<reference evidence="6 7" key="1">
    <citation type="submission" date="2020-04" db="EMBL/GenBank/DDBJ databases">
        <title>Genome sequencing of novel species.</title>
        <authorList>
            <person name="Heo J."/>
            <person name="Kim S.-J."/>
            <person name="Kim J.-S."/>
            <person name="Hong S.-B."/>
            <person name="Kwon S.-W."/>
        </authorList>
    </citation>
    <scope>NUCLEOTIDE SEQUENCE [LARGE SCALE GENOMIC DNA]</scope>
    <source>
        <strain evidence="6 7">MFER-1</strain>
    </source>
</reference>
<name>A0A7Z2VSE1_9BACL</name>
<sequence length="429" mass="47499">MEQMLLTDSVRRERLLNEFQMDISNLLDWLATYTIEKQPGITRLLYSKEWFNAQKALEARMEERGLTPSFDEVGNLFGTIQGGHSDLPSILVGSHIDTVAQGGKYDGAYGIVAGLIAVDYLQRTYGQPKCTLEVVSLCEEEGSRFPIAYWGSGSIAGERNFQQIKSLRDREGILFVDAMHDCGFGECSAREAVRKDIGTFVELHIEQGGVLEEEGLSIGIVEAIAGQIRLKFEIIGEPNHAGTTPMYMRRDALEGASAMIRWLRDAAVQKGPPLVATVGSLDVSPNVSNVVPGQAIFTVDIRHSDEVALEQFRSEVITQFTSIAAQRGLGIQYVDWFNEKPVPMDENLNRQLVQICDEMDIKYRQMVSGAGHDAQMFKLVCPTALVFVPSQGGISHSPEEYSDARELAVGVLLLVQLLYKLGYAEVEKT</sequence>
<dbReference type="InterPro" id="IPR011650">
    <property type="entry name" value="Peptidase_M20_dimer"/>
</dbReference>
<feature type="binding site" evidence="4">
    <location>
        <position position="302"/>
    </location>
    <ligand>
        <name>allantoate</name>
        <dbReference type="ChEBI" id="CHEBI:17536"/>
    </ligand>
</feature>
<evidence type="ECO:0000259" key="5">
    <source>
        <dbReference type="Pfam" id="PF07687"/>
    </source>
</evidence>
<evidence type="ECO:0000313" key="6">
    <source>
        <dbReference type="EMBL" id="QJD88314.1"/>
    </source>
</evidence>
<dbReference type="NCBIfam" id="TIGR01879">
    <property type="entry name" value="hydantase"/>
    <property type="match status" value="1"/>
</dbReference>
<feature type="domain" description="Peptidase M20 dimerisation" evidence="5">
    <location>
        <begin position="226"/>
        <end position="324"/>
    </location>
</feature>
<dbReference type="AlphaFoldDB" id="A0A7Z2VSE1"/>
<gene>
    <name evidence="6" type="ORF">HH215_23920</name>
</gene>
<keyword evidence="2 6" id="KW-0378">Hydrolase</keyword>
<keyword evidence="7" id="KW-1185">Reference proteome</keyword>
<dbReference type="Gene3D" id="3.40.630.10">
    <property type="entry name" value="Zn peptidases"/>
    <property type="match status" value="1"/>
</dbReference>
<dbReference type="KEGG" id="cheb:HH215_23920"/>
<keyword evidence="3" id="KW-0862">Zinc</keyword>
<comment type="cofactor">
    <cofactor evidence="3">
        <name>Zn(2+)</name>
        <dbReference type="ChEBI" id="CHEBI:29105"/>
    </cofactor>
    <text evidence="3">Binds 2 Zn(2+) ions per subunit.</text>
</comment>
<comment type="similarity">
    <text evidence="1">Belongs to the peptidase M20 family.</text>
</comment>
<evidence type="ECO:0000256" key="2">
    <source>
        <dbReference type="ARBA" id="ARBA00022801"/>
    </source>
</evidence>
<feature type="binding site" evidence="3">
    <location>
        <position position="204"/>
    </location>
    <ligand>
        <name>Zn(2+)</name>
        <dbReference type="ChEBI" id="CHEBI:29105"/>
        <label>1</label>
    </ligand>
</feature>
<evidence type="ECO:0000313" key="7">
    <source>
        <dbReference type="Proteomes" id="UP000502248"/>
    </source>
</evidence>